<evidence type="ECO:0000256" key="6">
    <source>
        <dbReference type="ARBA" id="ARBA00023163"/>
    </source>
</evidence>
<evidence type="ECO:0000259" key="11">
    <source>
        <dbReference type="PROSITE" id="PS51843"/>
    </source>
</evidence>
<dbReference type="OrthoDB" id="5837785at2759"/>
<dbReference type="InterPro" id="IPR050234">
    <property type="entry name" value="Nuclear_hormone_rcpt_NR1"/>
</dbReference>
<evidence type="ECO:0008006" key="14">
    <source>
        <dbReference type="Google" id="ProtNLM"/>
    </source>
</evidence>
<dbReference type="AlphaFoldDB" id="A0A815LCA1"/>
<dbReference type="Pfam" id="PF00105">
    <property type="entry name" value="zf-C4"/>
    <property type="match status" value="1"/>
</dbReference>
<keyword evidence="7" id="KW-0675">Receptor</keyword>
<dbReference type="Gene3D" id="3.30.50.10">
    <property type="entry name" value="Erythroid Transcription Factor GATA-1, subunit A"/>
    <property type="match status" value="1"/>
</dbReference>
<dbReference type="PROSITE" id="PS51843">
    <property type="entry name" value="NR_LBD"/>
    <property type="match status" value="1"/>
</dbReference>
<dbReference type="PANTHER" id="PTHR24082">
    <property type="entry name" value="NUCLEAR HORMONE RECEPTOR"/>
    <property type="match status" value="1"/>
</dbReference>
<protein>
    <recommendedName>
        <fullName evidence="14">Nuclear receptor domain-containing protein</fullName>
    </recommendedName>
</protein>
<dbReference type="PROSITE" id="PS51030">
    <property type="entry name" value="NUCLEAR_REC_DBD_2"/>
    <property type="match status" value="1"/>
</dbReference>
<feature type="region of interest" description="Disordered" evidence="9">
    <location>
        <begin position="41"/>
        <end position="60"/>
    </location>
</feature>
<proteinExistence type="predicted"/>
<dbReference type="GO" id="GO:0008270">
    <property type="term" value="F:zinc ion binding"/>
    <property type="evidence" value="ECO:0007669"/>
    <property type="project" value="UniProtKB-KW"/>
</dbReference>
<dbReference type="Gene3D" id="1.10.565.10">
    <property type="entry name" value="Retinoid X Receptor"/>
    <property type="match status" value="1"/>
</dbReference>
<evidence type="ECO:0000256" key="2">
    <source>
        <dbReference type="ARBA" id="ARBA00022771"/>
    </source>
</evidence>
<organism evidence="12 13">
    <name type="scientific">Adineta ricciae</name>
    <name type="common">Rotifer</name>
    <dbReference type="NCBI Taxonomy" id="249248"/>
    <lineage>
        <taxon>Eukaryota</taxon>
        <taxon>Metazoa</taxon>
        <taxon>Spiralia</taxon>
        <taxon>Gnathifera</taxon>
        <taxon>Rotifera</taxon>
        <taxon>Eurotatoria</taxon>
        <taxon>Bdelloidea</taxon>
        <taxon>Adinetida</taxon>
        <taxon>Adinetidae</taxon>
        <taxon>Adineta</taxon>
    </lineage>
</organism>
<feature type="domain" description="NR LBD" evidence="11">
    <location>
        <begin position="118"/>
        <end position="360"/>
    </location>
</feature>
<evidence type="ECO:0000256" key="4">
    <source>
        <dbReference type="ARBA" id="ARBA00023015"/>
    </source>
</evidence>
<dbReference type="GO" id="GO:0030154">
    <property type="term" value="P:cell differentiation"/>
    <property type="evidence" value="ECO:0007669"/>
    <property type="project" value="TreeGrafter"/>
</dbReference>
<keyword evidence="6" id="KW-0804">Transcription</keyword>
<sequence>MATEKKLIYITSDEQLVHEVSLKRSKNTYIVDLDTGEPISATVSKHSSTSDRNNQQSKRSRKSITNSRCVICGDHAIGYNYDVLSCASCKAFFYGHAYENLIKMFDSMNENVAANNIEDFDIIQNVQSLFLFYFENQFDHLPETFDLSDNVSAIISWAQHDSEIALQTIRFFRQITEFENLHADDRFILIKYNLFPLMLIRKSYNYRPTILRNAVEIQQEEERATRAQILFQMSNDLISRSNLLTLVIIQFTEHDPILLSLLLVIGLFSPTLSLNLDEPIFKDSLSIYRAQAIYTKILWNYLIMKQSEAKAQQKFVQLMEILLRIQLANVTARKFLHDQITTTNTVDRITALMQTILQIS</sequence>
<dbReference type="SUPFAM" id="SSF48508">
    <property type="entry name" value="Nuclear receptor ligand-binding domain"/>
    <property type="match status" value="1"/>
</dbReference>
<evidence type="ECO:0000259" key="10">
    <source>
        <dbReference type="PROSITE" id="PS51030"/>
    </source>
</evidence>
<dbReference type="EMBL" id="CAJNOJ010000334">
    <property type="protein sequence ID" value="CAF1404729.1"/>
    <property type="molecule type" value="Genomic_DNA"/>
</dbReference>
<evidence type="ECO:0000256" key="3">
    <source>
        <dbReference type="ARBA" id="ARBA00022833"/>
    </source>
</evidence>
<dbReference type="InterPro" id="IPR013088">
    <property type="entry name" value="Znf_NHR/GATA"/>
</dbReference>
<keyword evidence="3" id="KW-0862">Zinc</keyword>
<dbReference type="SUPFAM" id="SSF57716">
    <property type="entry name" value="Glucocorticoid receptor-like (DNA-binding domain)"/>
    <property type="match status" value="1"/>
</dbReference>
<dbReference type="GO" id="GO:0000122">
    <property type="term" value="P:negative regulation of transcription by RNA polymerase II"/>
    <property type="evidence" value="ECO:0007669"/>
    <property type="project" value="TreeGrafter"/>
</dbReference>
<keyword evidence="2" id="KW-0863">Zinc-finger</keyword>
<gene>
    <name evidence="12" type="ORF">EDS130_LOCUS36270</name>
</gene>
<evidence type="ECO:0000313" key="13">
    <source>
        <dbReference type="Proteomes" id="UP000663852"/>
    </source>
</evidence>
<keyword evidence="1" id="KW-0479">Metal-binding</keyword>
<evidence type="ECO:0000256" key="5">
    <source>
        <dbReference type="ARBA" id="ARBA00023125"/>
    </source>
</evidence>
<keyword evidence="8" id="KW-0539">Nucleus</keyword>
<evidence type="ECO:0000256" key="8">
    <source>
        <dbReference type="ARBA" id="ARBA00023242"/>
    </source>
</evidence>
<dbReference type="GO" id="GO:0004879">
    <property type="term" value="F:nuclear receptor activity"/>
    <property type="evidence" value="ECO:0007669"/>
    <property type="project" value="TreeGrafter"/>
</dbReference>
<dbReference type="InterPro" id="IPR035500">
    <property type="entry name" value="NHR-like_dom_sf"/>
</dbReference>
<dbReference type="InterPro" id="IPR000536">
    <property type="entry name" value="Nucl_hrmn_rcpt_lig-bd"/>
</dbReference>
<reference evidence="12" key="1">
    <citation type="submission" date="2021-02" db="EMBL/GenBank/DDBJ databases">
        <authorList>
            <person name="Nowell W R."/>
        </authorList>
    </citation>
    <scope>NUCLEOTIDE SEQUENCE</scope>
</reference>
<feature type="domain" description="Nuclear receptor" evidence="10">
    <location>
        <begin position="66"/>
        <end position="93"/>
    </location>
</feature>
<dbReference type="GO" id="GO:0045944">
    <property type="term" value="P:positive regulation of transcription by RNA polymerase II"/>
    <property type="evidence" value="ECO:0007669"/>
    <property type="project" value="TreeGrafter"/>
</dbReference>
<dbReference type="InterPro" id="IPR001628">
    <property type="entry name" value="Znf_hrmn_rcpt"/>
</dbReference>
<comment type="caution">
    <text evidence="12">The sequence shown here is derived from an EMBL/GenBank/DDBJ whole genome shotgun (WGS) entry which is preliminary data.</text>
</comment>
<evidence type="ECO:0000256" key="7">
    <source>
        <dbReference type="ARBA" id="ARBA00023170"/>
    </source>
</evidence>
<name>A0A815LCA1_ADIRI</name>
<dbReference type="GO" id="GO:0000978">
    <property type="term" value="F:RNA polymerase II cis-regulatory region sequence-specific DNA binding"/>
    <property type="evidence" value="ECO:0007669"/>
    <property type="project" value="TreeGrafter"/>
</dbReference>
<evidence type="ECO:0000256" key="1">
    <source>
        <dbReference type="ARBA" id="ARBA00022723"/>
    </source>
</evidence>
<evidence type="ECO:0000313" key="12">
    <source>
        <dbReference type="EMBL" id="CAF1404729.1"/>
    </source>
</evidence>
<dbReference type="Proteomes" id="UP000663852">
    <property type="component" value="Unassembled WGS sequence"/>
</dbReference>
<dbReference type="PANTHER" id="PTHR24082:SF507">
    <property type="entry name" value="BILE ACID RECEPTOR-RELATED"/>
    <property type="match status" value="1"/>
</dbReference>
<keyword evidence="5" id="KW-0238">DNA-binding</keyword>
<keyword evidence="4" id="KW-0805">Transcription regulation</keyword>
<dbReference type="SMART" id="SM00399">
    <property type="entry name" value="ZnF_C4"/>
    <property type="match status" value="1"/>
</dbReference>
<evidence type="ECO:0000256" key="9">
    <source>
        <dbReference type="SAM" id="MobiDB-lite"/>
    </source>
</evidence>
<accession>A0A815LCA1</accession>